<dbReference type="InterPro" id="IPR015943">
    <property type="entry name" value="WD40/YVTN_repeat-like_dom_sf"/>
</dbReference>
<dbReference type="SMART" id="SM00320">
    <property type="entry name" value="WD40"/>
    <property type="match status" value="5"/>
</dbReference>
<keyword evidence="6" id="KW-1185">Reference proteome</keyword>
<dbReference type="InterPro" id="IPR001680">
    <property type="entry name" value="WD40_rpt"/>
</dbReference>
<feature type="repeat" description="WD" evidence="4">
    <location>
        <begin position="146"/>
        <end position="187"/>
    </location>
</feature>
<dbReference type="PROSITE" id="PS50082">
    <property type="entry name" value="WD_REPEATS_2"/>
    <property type="match status" value="2"/>
</dbReference>
<evidence type="ECO:0000313" key="6">
    <source>
        <dbReference type="Proteomes" id="UP001162156"/>
    </source>
</evidence>
<proteinExistence type="inferred from homology"/>
<dbReference type="Proteomes" id="UP001162156">
    <property type="component" value="Unassembled WGS sequence"/>
</dbReference>
<evidence type="ECO:0000256" key="1">
    <source>
        <dbReference type="ARBA" id="ARBA00005903"/>
    </source>
</evidence>
<accession>A0AAV8X4N4</accession>
<dbReference type="PROSITE" id="PS50294">
    <property type="entry name" value="WD_REPEATS_REGION"/>
    <property type="match status" value="2"/>
</dbReference>
<keyword evidence="3" id="KW-0677">Repeat</keyword>
<dbReference type="Gene3D" id="2.130.10.10">
    <property type="entry name" value="YVTN repeat-like/Quinoprotein amine dehydrogenase"/>
    <property type="match status" value="2"/>
</dbReference>
<dbReference type="InterPro" id="IPR036322">
    <property type="entry name" value="WD40_repeat_dom_sf"/>
</dbReference>
<name>A0AAV8X4N4_9CUCU</name>
<evidence type="ECO:0000256" key="3">
    <source>
        <dbReference type="ARBA" id="ARBA00022737"/>
    </source>
</evidence>
<evidence type="ECO:0000313" key="5">
    <source>
        <dbReference type="EMBL" id="KAJ8933926.1"/>
    </source>
</evidence>
<dbReference type="InterPro" id="IPR039085">
    <property type="entry name" value="DCA10"/>
</dbReference>
<reference evidence="5" key="1">
    <citation type="journal article" date="2023" name="Insect Mol. Biol.">
        <title>Genome sequencing provides insights into the evolution of gene families encoding plant cell wall-degrading enzymes in longhorned beetles.</title>
        <authorList>
            <person name="Shin N.R."/>
            <person name="Okamura Y."/>
            <person name="Kirsch R."/>
            <person name="Pauchet Y."/>
        </authorList>
    </citation>
    <scope>NUCLEOTIDE SEQUENCE</scope>
    <source>
        <strain evidence="5">RBIC_L_NR</strain>
    </source>
</reference>
<sequence>MTSNSNLPMRLGSKIKCNLSFLDVLEKRALGLKTYQIGYDDLVTLKLYSNFYEHEINKMEYDAHYGGIFNLEFSLDGKLLVAACEGKQVLLFDTANQNLINSVDNAHQNCVNCVRFLNDKHFATCSDDTSIKIWDIRKIKSSIRTLHGHSNWVKNIEWSEKDDVMVTSAFDGSIYAWNLRSPTENNMKRNRIEFVDDFPNEAEVISSLQIHPHGWCAVSRNISGEEIEEWTSVHDIQNRDPSDYENAFTYIEEEDLEEIGPEDPNNQRPTDLWMGYISLDEYSNHNRDPSQGSQNMWENFQLPAMGILNSGLIGVNSSYSAYFQQHPEHRNKVIRNLPRMTHFIKEKNVGKGYIKELCFSSDGRIICSPYDKGIRLLAFNERCQELSMCVPENPQQLKSIVEMNNYHKDIVVSCKFSPTHYQLVSGCLGSEIKWYQPVV</sequence>
<protein>
    <submittedName>
        <fullName evidence="5">Uncharacterized protein</fullName>
    </submittedName>
</protein>
<dbReference type="GO" id="GO:0080008">
    <property type="term" value="C:Cul4-RING E3 ubiquitin ligase complex"/>
    <property type="evidence" value="ECO:0007669"/>
    <property type="project" value="TreeGrafter"/>
</dbReference>
<organism evidence="5 6">
    <name type="scientific">Rhamnusium bicolor</name>
    <dbReference type="NCBI Taxonomy" id="1586634"/>
    <lineage>
        <taxon>Eukaryota</taxon>
        <taxon>Metazoa</taxon>
        <taxon>Ecdysozoa</taxon>
        <taxon>Arthropoda</taxon>
        <taxon>Hexapoda</taxon>
        <taxon>Insecta</taxon>
        <taxon>Pterygota</taxon>
        <taxon>Neoptera</taxon>
        <taxon>Endopterygota</taxon>
        <taxon>Coleoptera</taxon>
        <taxon>Polyphaga</taxon>
        <taxon>Cucujiformia</taxon>
        <taxon>Chrysomeloidea</taxon>
        <taxon>Cerambycidae</taxon>
        <taxon>Lepturinae</taxon>
        <taxon>Rhagiini</taxon>
        <taxon>Rhamnusium</taxon>
    </lineage>
</organism>
<comment type="similarity">
    <text evidence="1">Belongs to the WD repeat DCAF10 family.</text>
</comment>
<feature type="repeat" description="WD" evidence="4">
    <location>
        <begin position="104"/>
        <end position="144"/>
    </location>
</feature>
<keyword evidence="2 4" id="KW-0853">WD repeat</keyword>
<evidence type="ECO:0000256" key="2">
    <source>
        <dbReference type="ARBA" id="ARBA00022574"/>
    </source>
</evidence>
<dbReference type="SUPFAM" id="SSF50978">
    <property type="entry name" value="WD40 repeat-like"/>
    <property type="match status" value="1"/>
</dbReference>
<dbReference type="PANTHER" id="PTHR14588">
    <property type="entry name" value="DDB1- AND CUL4-ASSOCIATED FACTOR 10"/>
    <property type="match status" value="1"/>
</dbReference>
<dbReference type="PANTHER" id="PTHR14588:SF2">
    <property type="entry name" value="DDB1- AND CUL4-ASSOCIATED FACTOR 10"/>
    <property type="match status" value="1"/>
</dbReference>
<dbReference type="InterPro" id="IPR019775">
    <property type="entry name" value="WD40_repeat_CS"/>
</dbReference>
<comment type="caution">
    <text evidence="5">The sequence shown here is derived from an EMBL/GenBank/DDBJ whole genome shotgun (WGS) entry which is preliminary data.</text>
</comment>
<dbReference type="EMBL" id="JANEYF010003801">
    <property type="protein sequence ID" value="KAJ8933926.1"/>
    <property type="molecule type" value="Genomic_DNA"/>
</dbReference>
<evidence type="ECO:0000256" key="4">
    <source>
        <dbReference type="PROSITE-ProRule" id="PRU00221"/>
    </source>
</evidence>
<dbReference type="Pfam" id="PF00400">
    <property type="entry name" value="WD40"/>
    <property type="match status" value="3"/>
</dbReference>
<gene>
    <name evidence="5" type="ORF">NQ314_013682</name>
</gene>
<dbReference type="AlphaFoldDB" id="A0AAV8X4N4"/>
<dbReference type="PROSITE" id="PS00678">
    <property type="entry name" value="WD_REPEATS_1"/>
    <property type="match status" value="1"/>
</dbReference>